<sequence length="1393" mass="154337">MCQRLRRCQGLMASPILSIPPEVLRAVFASLSRSDLWAVCLTHRYFRTLAESFLYAQIQWIWTSSQNPPIAQFLRSIVHRPELASLVNVVILIGNSFDRGLRDYKQKSPKLPVTEDVLDILVKCIERVHIPYAKQWIQELRAGTMDAFVTLLVSQLPSLRCLYLDNNFARESRLMGMMLRSALCEELQDGYLPSFIYLQDVSVICPDLGLNIRRYTDVRNTADILPLFYMPSVKHIRTLVDNPATFIWPGNHPPNSSTLTSLDLTMLREGNLGHVLSATRGLQKLQWDWYYRPDLRDQFVTDIIDLDQIASDLSHVQETLTDLTITAGSDVYQADPELPPLKFRGSFKTFCGLHMLKKLEVPIPFLLGFSPWAPNVVCLQEALPKSIQWLTLTDDLGFQQEWEWMWETEYLLGAVRSWLQDWKNQQKFLTRLGSGDLADWTAQIEEDVDMWYKLYGNSIGGIFFDEGWPECGDNNQYVDLYKHINDYTKRAHPGALTILNPGSPMASCFEDTMDTLLTFELDYTAYTNSYTPNDWTPKDPRKLWHIVYNVPESAIDEVAKLAKERGAGFLQLTNDLLPNPYDNLPSDSYMTSMMNAVDGGSPLNAKASSWASGSNAETVSGLSVLKSDYSSAKLSWNPASSTLGYYVYSGDIVIASVPSSMTAITIGGLQPGTSYIFKVSAVGGGGNVGSSSNTVTVDTESLPGGQTVANYQSSPGEGSTTIQADILVPYAFIRLYIWDSVGCEFDTDPGWSVNFEIDEYVCTKYMVEGTTLYKYSGALPEGSTAPPWSWSVVGSISLDITDYTYKWILPLGTATIDTSKFVVQAQGYNPLTNIFDQLPNDYDCKGSSMCTTPDFLKWCDKAVNTIQRDDDAYYTSNGSTLTGNCWGDQTRSCGVFIQGDDCSISGNDLWNDYQNIRKIGGYPEYEKPEPQLDSPHDSESDSELSSKPQLPAGYDLPLWRKYLILFVVSWMTLAVTFSSTSLLPATPEIASDFSTTTETLNVINAGVLIAMGFSSFIWGPITDLFGRRSAYNTAIMVLCACSAGTAVAINLHMFIVMRILCGFTGTFFMVAGQTIIADIFKPVVRGTAVGFMMVGSVSGPAIGPCVGGVIVTFAQWRIIYWLQFGMTALGLALSLLFVPNIQKQQQSLPAKKPVSFSGALRMFNPLRIFLPFIYPNVFLCHFTCGLLATFQYGILTSARSIFNPRFHLTTPLVSGLFYLSPGIGFLIGSVMGGKLSDRAVKKWIKKRNGVRLPQDRLNSGLITLFAVLPASTLVYAWTLQEGVGGMAVPIISAFTAGVGLLGTFNGLNTYSAEVMPHIRSEVISGKYLVQYIFAAAATVAVEPLINSINVGWTFTICVAFAIIGGFFVLAITKWGIDMQRWAEGKFGLDAKPP</sequence>
<dbReference type="Pfam" id="PF00041">
    <property type="entry name" value="fn3"/>
    <property type="match status" value="1"/>
</dbReference>
<dbReference type="SUPFAM" id="SSF49265">
    <property type="entry name" value="Fibronectin type III"/>
    <property type="match status" value="1"/>
</dbReference>
<dbReference type="PROSITE" id="PS50853">
    <property type="entry name" value="FN3"/>
    <property type="match status" value="1"/>
</dbReference>
<proteinExistence type="predicted"/>
<dbReference type="SMART" id="SM00060">
    <property type="entry name" value="FN3"/>
    <property type="match status" value="1"/>
</dbReference>
<dbReference type="GO" id="GO:0005886">
    <property type="term" value="C:plasma membrane"/>
    <property type="evidence" value="ECO:0007669"/>
    <property type="project" value="TreeGrafter"/>
</dbReference>
<feature type="transmembrane region" description="Helical" evidence="6">
    <location>
        <begin position="1351"/>
        <end position="1371"/>
    </location>
</feature>
<feature type="domain" description="F-box" evidence="7">
    <location>
        <begin position="13"/>
        <end position="58"/>
    </location>
</feature>
<feature type="transmembrane region" description="Helical" evidence="6">
    <location>
        <begin position="1283"/>
        <end position="1307"/>
    </location>
</feature>
<organism evidence="10 11">
    <name type="scientific">Penicillium brasilianum</name>
    <dbReference type="NCBI Taxonomy" id="104259"/>
    <lineage>
        <taxon>Eukaryota</taxon>
        <taxon>Fungi</taxon>
        <taxon>Dikarya</taxon>
        <taxon>Ascomycota</taxon>
        <taxon>Pezizomycotina</taxon>
        <taxon>Eurotiomycetes</taxon>
        <taxon>Eurotiomycetidae</taxon>
        <taxon>Eurotiales</taxon>
        <taxon>Aspergillaceae</taxon>
        <taxon>Penicillium</taxon>
    </lineage>
</organism>
<dbReference type="EMBL" id="LJBN01000216">
    <property type="protein sequence ID" value="OOQ82545.1"/>
    <property type="molecule type" value="Genomic_DNA"/>
</dbReference>
<dbReference type="Pfam" id="PF15474">
    <property type="entry name" value="MU117"/>
    <property type="match status" value="1"/>
</dbReference>
<dbReference type="PROSITE" id="PS50850">
    <property type="entry name" value="MFS"/>
    <property type="match status" value="1"/>
</dbReference>
<dbReference type="Proteomes" id="UP000190744">
    <property type="component" value="Unassembled WGS sequence"/>
</dbReference>
<dbReference type="CDD" id="cd00063">
    <property type="entry name" value="FN3"/>
    <property type="match status" value="1"/>
</dbReference>
<comment type="caution">
    <text evidence="10">The sequence shown here is derived from an EMBL/GenBank/DDBJ whole genome shotgun (WGS) entry which is preliminary data.</text>
</comment>
<feature type="region of interest" description="Disordered" evidence="5">
    <location>
        <begin position="924"/>
        <end position="948"/>
    </location>
</feature>
<dbReference type="Pfam" id="PF12138">
    <property type="entry name" value="Spherulin4"/>
    <property type="match status" value="1"/>
</dbReference>
<feature type="transmembrane region" description="Helical" evidence="6">
    <location>
        <begin position="1257"/>
        <end position="1277"/>
    </location>
</feature>
<keyword evidence="4 6" id="KW-0472">Membrane</keyword>
<dbReference type="InterPro" id="IPR013783">
    <property type="entry name" value="Ig-like_fold"/>
</dbReference>
<keyword evidence="3 6" id="KW-1133">Transmembrane helix</keyword>
<dbReference type="InterPro" id="IPR029167">
    <property type="entry name" value="Mug117"/>
</dbReference>
<dbReference type="InterPro" id="IPR011701">
    <property type="entry name" value="MFS"/>
</dbReference>
<feature type="transmembrane region" description="Helical" evidence="6">
    <location>
        <begin position="1000"/>
        <end position="1018"/>
    </location>
</feature>
<dbReference type="Pfam" id="PF07690">
    <property type="entry name" value="MFS_1"/>
    <property type="match status" value="1"/>
</dbReference>
<dbReference type="InterPro" id="IPR020846">
    <property type="entry name" value="MFS_dom"/>
</dbReference>
<dbReference type="Gene3D" id="1.20.1250.20">
    <property type="entry name" value="MFS general substrate transporter like domains"/>
    <property type="match status" value="1"/>
</dbReference>
<feature type="transmembrane region" description="Helical" evidence="6">
    <location>
        <begin position="1215"/>
        <end position="1236"/>
    </location>
</feature>
<feature type="transmembrane region" description="Helical" evidence="6">
    <location>
        <begin position="1055"/>
        <end position="1076"/>
    </location>
</feature>
<evidence type="ECO:0000256" key="2">
    <source>
        <dbReference type="ARBA" id="ARBA00022692"/>
    </source>
</evidence>
<dbReference type="PANTHER" id="PTHR23502">
    <property type="entry name" value="MAJOR FACILITATOR SUPERFAMILY"/>
    <property type="match status" value="1"/>
</dbReference>
<dbReference type="PANTHER" id="PTHR23502:SF152">
    <property type="entry name" value="MAJOR FACILITATOR SUPERFAMILY (MFS) PROFILE DOMAIN-CONTAINING PROTEIN-RELATED"/>
    <property type="match status" value="1"/>
</dbReference>
<evidence type="ECO:0000256" key="4">
    <source>
        <dbReference type="ARBA" id="ARBA00023136"/>
    </source>
</evidence>
<protein>
    <recommendedName>
        <fullName evidence="12">Major facilitator superfamily (MFS) profile domain-containing protein</fullName>
    </recommendedName>
</protein>
<evidence type="ECO:0000259" key="9">
    <source>
        <dbReference type="PROSITE" id="PS50853"/>
    </source>
</evidence>
<evidence type="ECO:0000313" key="11">
    <source>
        <dbReference type="Proteomes" id="UP000190744"/>
    </source>
</evidence>
<evidence type="ECO:0008006" key="12">
    <source>
        <dbReference type="Google" id="ProtNLM"/>
    </source>
</evidence>
<accession>A0A1S9RAX3</accession>
<dbReference type="Gene3D" id="2.60.40.10">
    <property type="entry name" value="Immunoglobulins"/>
    <property type="match status" value="1"/>
</dbReference>
<dbReference type="InterPro" id="IPR003961">
    <property type="entry name" value="FN3_dom"/>
</dbReference>
<gene>
    <name evidence="10" type="ORF">PEBR_40094</name>
</gene>
<dbReference type="InterPro" id="IPR021986">
    <property type="entry name" value="Spherulin4"/>
</dbReference>
<dbReference type="CDD" id="cd17323">
    <property type="entry name" value="MFS_Tpo1_MDR_like"/>
    <property type="match status" value="1"/>
</dbReference>
<keyword evidence="2 6" id="KW-0812">Transmembrane</keyword>
<evidence type="ECO:0000256" key="1">
    <source>
        <dbReference type="ARBA" id="ARBA00004141"/>
    </source>
</evidence>
<dbReference type="SUPFAM" id="SSF81383">
    <property type="entry name" value="F-box domain"/>
    <property type="match status" value="1"/>
</dbReference>
<feature type="transmembrane region" description="Helical" evidence="6">
    <location>
        <begin position="1168"/>
        <end position="1195"/>
    </location>
</feature>
<feature type="compositionally biased region" description="Basic and acidic residues" evidence="5">
    <location>
        <begin position="924"/>
        <end position="939"/>
    </location>
</feature>
<feature type="transmembrane region" description="Helical" evidence="6">
    <location>
        <begin position="1118"/>
        <end position="1138"/>
    </location>
</feature>
<feature type="transmembrane region" description="Helical" evidence="6">
    <location>
        <begin position="1328"/>
        <end position="1345"/>
    </location>
</feature>
<dbReference type="InterPro" id="IPR036116">
    <property type="entry name" value="FN3_sf"/>
</dbReference>
<dbReference type="PROSITE" id="PS50181">
    <property type="entry name" value="FBOX"/>
    <property type="match status" value="1"/>
</dbReference>
<comment type="subcellular location">
    <subcellularLocation>
        <location evidence="1">Membrane</location>
        <topology evidence="1">Multi-pass membrane protein</topology>
    </subcellularLocation>
</comment>
<dbReference type="GO" id="GO:0022857">
    <property type="term" value="F:transmembrane transporter activity"/>
    <property type="evidence" value="ECO:0007669"/>
    <property type="project" value="InterPro"/>
</dbReference>
<evidence type="ECO:0000256" key="5">
    <source>
        <dbReference type="SAM" id="MobiDB-lite"/>
    </source>
</evidence>
<feature type="transmembrane region" description="Helical" evidence="6">
    <location>
        <begin position="962"/>
        <end position="980"/>
    </location>
</feature>
<reference evidence="11" key="1">
    <citation type="submission" date="2015-09" db="EMBL/GenBank/DDBJ databases">
        <authorList>
            <person name="Fill T.P."/>
            <person name="Baretta J.F."/>
            <person name="de Almeida L.G."/>
            <person name="Rocha M."/>
            <person name="de Souza D.H."/>
            <person name="Malavazi I."/>
            <person name="Cerdeira L.T."/>
            <person name="Hong H."/>
            <person name="Samborskyy M."/>
            <person name="de Vasconcelos A.T."/>
            <person name="Leadlay P."/>
            <person name="Rodrigues-Filho E."/>
        </authorList>
    </citation>
    <scope>NUCLEOTIDE SEQUENCE [LARGE SCALE GENOMIC DNA]</scope>
    <source>
        <strain evidence="11">LaBioMMi 136</strain>
    </source>
</reference>
<feature type="transmembrane region" description="Helical" evidence="6">
    <location>
        <begin position="1088"/>
        <end position="1112"/>
    </location>
</feature>
<dbReference type="InterPro" id="IPR036259">
    <property type="entry name" value="MFS_trans_sf"/>
</dbReference>
<evidence type="ECO:0000259" key="8">
    <source>
        <dbReference type="PROSITE" id="PS50850"/>
    </source>
</evidence>
<name>A0A1S9RAX3_PENBI</name>
<dbReference type="SUPFAM" id="SSF103473">
    <property type="entry name" value="MFS general substrate transporter"/>
    <property type="match status" value="1"/>
</dbReference>
<evidence type="ECO:0000256" key="3">
    <source>
        <dbReference type="ARBA" id="ARBA00022989"/>
    </source>
</evidence>
<dbReference type="InterPro" id="IPR036047">
    <property type="entry name" value="F-box-like_dom_sf"/>
</dbReference>
<evidence type="ECO:0000256" key="6">
    <source>
        <dbReference type="SAM" id="Phobius"/>
    </source>
</evidence>
<evidence type="ECO:0000313" key="10">
    <source>
        <dbReference type="EMBL" id="OOQ82545.1"/>
    </source>
</evidence>
<feature type="domain" description="Major facilitator superfamily (MFS) profile" evidence="8">
    <location>
        <begin position="964"/>
        <end position="1376"/>
    </location>
</feature>
<dbReference type="InterPro" id="IPR001810">
    <property type="entry name" value="F-box_dom"/>
</dbReference>
<feature type="domain" description="Fibronectin type-III" evidence="9">
    <location>
        <begin position="618"/>
        <end position="702"/>
    </location>
</feature>
<evidence type="ECO:0000259" key="7">
    <source>
        <dbReference type="PROSITE" id="PS50181"/>
    </source>
</evidence>